<evidence type="ECO:0000313" key="1">
    <source>
        <dbReference type="EMBL" id="TWP34726.1"/>
    </source>
</evidence>
<accession>A0A563DWX2</accession>
<protein>
    <submittedName>
        <fullName evidence="1">Uncharacterized protein</fullName>
    </submittedName>
</protein>
<reference evidence="1 2" key="1">
    <citation type="submission" date="2019-05" db="EMBL/GenBank/DDBJ databases">
        <authorList>
            <person name="Lee S.D."/>
        </authorList>
    </citation>
    <scope>NUCLEOTIDE SEQUENCE [LARGE SCALE GENOMIC DNA]</scope>
    <source>
        <strain evidence="1 2">C5-26</strain>
    </source>
</reference>
<reference evidence="1 2" key="2">
    <citation type="submission" date="2019-08" db="EMBL/GenBank/DDBJ databases">
        <title>Jejuicoccus antrihumi gen. nov., sp. nov., a new member of the family Dermacoccaceae isolated from a cave.</title>
        <authorList>
            <person name="Schumann P."/>
            <person name="Kim I.S."/>
        </authorList>
    </citation>
    <scope>NUCLEOTIDE SEQUENCE [LARGE SCALE GENOMIC DNA]</scope>
    <source>
        <strain evidence="1 2">C5-26</strain>
    </source>
</reference>
<name>A0A563DWX2_9MICO</name>
<keyword evidence="2" id="KW-1185">Reference proteome</keyword>
<evidence type="ECO:0000313" key="2">
    <source>
        <dbReference type="Proteomes" id="UP000320244"/>
    </source>
</evidence>
<sequence>MSAYALLTTEDGNILLRWYNGSAQADPRCFFGGDLVRPQLAFDPDHISDAMVLAAVSGRAEVLDLSIEDPEIEDVVRRIYHSRM</sequence>
<comment type="caution">
    <text evidence="1">The sequence shown here is derived from an EMBL/GenBank/DDBJ whole genome shotgun (WGS) entry which is preliminary data.</text>
</comment>
<dbReference type="EMBL" id="VCQV01000025">
    <property type="protein sequence ID" value="TWP34726.1"/>
    <property type="molecule type" value="Genomic_DNA"/>
</dbReference>
<gene>
    <name evidence="1" type="ORF">FGL98_16605</name>
</gene>
<dbReference type="OrthoDB" id="9804819at2"/>
<dbReference type="RefSeq" id="WP_146318482.1">
    <property type="nucleotide sequence ID" value="NZ_VCQV01000025.1"/>
</dbReference>
<dbReference type="AlphaFoldDB" id="A0A563DWX2"/>
<dbReference type="Proteomes" id="UP000320244">
    <property type="component" value="Unassembled WGS sequence"/>
</dbReference>
<proteinExistence type="predicted"/>
<organism evidence="1 2">
    <name type="scientific">Leekyejoonella antrihumi</name>
    <dbReference type="NCBI Taxonomy" id="1660198"/>
    <lineage>
        <taxon>Bacteria</taxon>
        <taxon>Bacillati</taxon>
        <taxon>Actinomycetota</taxon>
        <taxon>Actinomycetes</taxon>
        <taxon>Micrococcales</taxon>
        <taxon>Dermacoccaceae</taxon>
        <taxon>Leekyejoonella</taxon>
    </lineage>
</organism>